<proteinExistence type="predicted"/>
<dbReference type="AlphaFoldDB" id="A0A7G6VT87"/>
<dbReference type="EMBL" id="CP060052">
    <property type="protein sequence ID" value="QNE04952.1"/>
    <property type="molecule type" value="Genomic_DNA"/>
</dbReference>
<dbReference type="InterPro" id="IPR023485">
    <property type="entry name" value="Ptyr_pPase"/>
</dbReference>
<dbReference type="SMART" id="SM00226">
    <property type="entry name" value="LMWPc"/>
    <property type="match status" value="1"/>
</dbReference>
<sequence length="131" mass="14782">MKKVLFVCSQNRLRSPTAEQIFADHPGIEVSSAGTNADADNPLTPELVRWADMIFVMERTHREKLQRRFRGDLKSARIICLSIPDDYAFMDDGLVRLLRAKVGPHLPWKQPYQVVSGFSLATAPSPPHIRA</sequence>
<evidence type="ECO:0000313" key="3">
    <source>
        <dbReference type="Proteomes" id="UP000515297"/>
    </source>
</evidence>
<dbReference type="InterPro" id="IPR036196">
    <property type="entry name" value="Ptyr_pPase_sf"/>
</dbReference>
<evidence type="ECO:0000259" key="1">
    <source>
        <dbReference type="SMART" id="SM00226"/>
    </source>
</evidence>
<dbReference type="Gene3D" id="3.40.50.2300">
    <property type="match status" value="2"/>
</dbReference>
<protein>
    <submittedName>
        <fullName evidence="2">Phosphotyrosine protein phosphatase</fullName>
    </submittedName>
</protein>
<organism evidence="2 3">
    <name type="scientific">Croceicoccus marinus</name>
    <dbReference type="NCBI Taxonomy" id="450378"/>
    <lineage>
        <taxon>Bacteria</taxon>
        <taxon>Pseudomonadati</taxon>
        <taxon>Pseudomonadota</taxon>
        <taxon>Alphaproteobacteria</taxon>
        <taxon>Sphingomonadales</taxon>
        <taxon>Erythrobacteraceae</taxon>
        <taxon>Croceicoccus</taxon>
    </lineage>
</organism>
<feature type="domain" description="Phosphotyrosine protein phosphatase I" evidence="1">
    <location>
        <begin position="2"/>
        <end position="104"/>
    </location>
</feature>
<dbReference type="InterPro" id="IPR016919">
    <property type="entry name" value="UCP029416_PTP"/>
</dbReference>
<dbReference type="Proteomes" id="UP000515297">
    <property type="component" value="Chromosome"/>
</dbReference>
<reference evidence="2 3" key="1">
    <citation type="submission" date="2020-08" db="EMBL/GenBank/DDBJ databases">
        <authorList>
            <person name="Liu G."/>
            <person name="Sun C."/>
        </authorList>
    </citation>
    <scope>NUCLEOTIDE SEQUENCE [LARGE SCALE GENOMIC DNA]</scope>
    <source>
        <strain evidence="2 3">OT19</strain>
    </source>
</reference>
<dbReference type="SUPFAM" id="SSF52788">
    <property type="entry name" value="Phosphotyrosine protein phosphatases I"/>
    <property type="match status" value="1"/>
</dbReference>
<evidence type="ECO:0000313" key="2">
    <source>
        <dbReference type="EMBL" id="QNE04952.1"/>
    </source>
</evidence>
<name>A0A7G6VT87_9SPHN</name>
<dbReference type="Pfam" id="PF01451">
    <property type="entry name" value="LMWPc"/>
    <property type="match status" value="1"/>
</dbReference>
<gene>
    <name evidence="2" type="ORF">H4O24_13730</name>
</gene>
<accession>A0A7G6VT87</accession>
<dbReference type="PIRSF" id="PIRSF029416">
    <property type="entry name" value="UCP029416_PTP"/>
    <property type="match status" value="1"/>
</dbReference>
<dbReference type="RefSeq" id="WP_185884185.1">
    <property type="nucleotide sequence ID" value="NZ_CP060052.1"/>
</dbReference>